<evidence type="ECO:0000256" key="2">
    <source>
        <dbReference type="ARBA" id="ARBA00022679"/>
    </source>
</evidence>
<feature type="region of interest" description="Disordered" evidence="4">
    <location>
        <begin position="1"/>
        <end position="38"/>
    </location>
</feature>
<evidence type="ECO:0000313" key="6">
    <source>
        <dbReference type="EMBL" id="EEO27885.2"/>
    </source>
</evidence>
<dbReference type="EMBL" id="ACDP02000011">
    <property type="protein sequence ID" value="EEO27885.2"/>
    <property type="molecule type" value="Genomic_DNA"/>
</dbReference>
<reference evidence="6" key="1">
    <citation type="submission" date="2011-10" db="EMBL/GenBank/DDBJ databases">
        <title>The Genome Sequence of Oxalobacter formigenes HOxBLS.</title>
        <authorList>
            <consortium name="The Broad Institute Genome Sequencing Platform"/>
            <person name="Earl A."/>
            <person name="Ward D."/>
            <person name="Feldgarden M."/>
            <person name="Gevers D."/>
            <person name="Allison M.J."/>
            <person name="Humphrey S."/>
            <person name="Young S.K."/>
            <person name="Zeng Q."/>
            <person name="Gargeya S."/>
            <person name="Fitzgerald M."/>
            <person name="Haas B."/>
            <person name="Abouelleil A."/>
            <person name="Alvarado L."/>
            <person name="Arachchi H.M."/>
            <person name="Berlin A."/>
            <person name="Brown A."/>
            <person name="Chapman S.B."/>
            <person name="Chen Z."/>
            <person name="Dunbar C."/>
            <person name="Freedman E."/>
            <person name="Gearin G."/>
            <person name="Goldberg J."/>
            <person name="Griggs A."/>
            <person name="Gujja S."/>
            <person name="Heiman D."/>
            <person name="Howarth C."/>
            <person name="Larson L."/>
            <person name="Lui A."/>
            <person name="MacDonald P.J.P."/>
            <person name="Montmayeur A."/>
            <person name="Murphy C."/>
            <person name="Neiman D."/>
            <person name="Pearson M."/>
            <person name="Priest M."/>
            <person name="Roberts A."/>
            <person name="Saif S."/>
            <person name="Shea T."/>
            <person name="Shenoy N."/>
            <person name="Sisk P."/>
            <person name="Stolte C."/>
            <person name="Sykes S."/>
            <person name="Wortman J."/>
            <person name="Nusbaum C."/>
            <person name="Birren B."/>
        </authorList>
    </citation>
    <scope>NUCLEOTIDE SEQUENCE [LARGE SCALE GENOMIC DNA]</scope>
    <source>
        <strain evidence="6">HOxBLS</strain>
    </source>
</reference>
<keyword evidence="7" id="KW-1185">Reference proteome</keyword>
<comment type="caution">
    <text evidence="6">The sequence shown here is derived from an EMBL/GenBank/DDBJ whole genome shotgun (WGS) entry which is preliminary data.</text>
</comment>
<dbReference type="PANTHER" id="PTHR43464">
    <property type="entry name" value="METHYLTRANSFERASE"/>
    <property type="match status" value="1"/>
</dbReference>
<dbReference type="RefSeq" id="WP_020994965.1">
    <property type="nucleotide sequence ID" value="NZ_CABMNL010000001.1"/>
</dbReference>
<sequence>MATERKQAKRNGKPRPDTKMKTRSCDGDRFSPEHRDPFRSINGLPDAGEWHTLENMLPDFCGKRVLDLGCGAGWHCRYAIEHGAIACTGIDISEKMLKEAWRQNASFWTDYRQTPIEEFEYEPSAFDVVISSLALHHVDDFGNLCRKIHRCLTPGGVFVFSVEHPVYTASGTRQWITGEDGEKRHWLIDRYFDEGQREAGIPGHTPTRFHKTLTSWVNGPLSAGFTITALAEPEPGKTLLESDPGLADERRRPRILAVSAVKN</sequence>
<accession>C3X3U9</accession>
<dbReference type="Gene3D" id="3.40.50.150">
    <property type="entry name" value="Vaccinia Virus protein VP39"/>
    <property type="match status" value="1"/>
</dbReference>
<dbReference type="AlphaFoldDB" id="C3X3U9"/>
<dbReference type="eggNOG" id="COG0500">
    <property type="taxonomic scope" value="Bacteria"/>
</dbReference>
<evidence type="ECO:0000256" key="1">
    <source>
        <dbReference type="ARBA" id="ARBA00022603"/>
    </source>
</evidence>
<keyword evidence="2" id="KW-0808">Transferase</keyword>
<organism evidence="6 7">
    <name type="scientific">Oxalobacter paraformigenes</name>
    <dbReference type="NCBI Taxonomy" id="556268"/>
    <lineage>
        <taxon>Bacteria</taxon>
        <taxon>Pseudomonadati</taxon>
        <taxon>Pseudomonadota</taxon>
        <taxon>Betaproteobacteria</taxon>
        <taxon>Burkholderiales</taxon>
        <taxon>Oxalobacteraceae</taxon>
        <taxon>Oxalobacter</taxon>
    </lineage>
</organism>
<name>C3X3U9_9BURK</name>
<dbReference type="GO" id="GO:0008757">
    <property type="term" value="F:S-adenosylmethionine-dependent methyltransferase activity"/>
    <property type="evidence" value="ECO:0007669"/>
    <property type="project" value="InterPro"/>
</dbReference>
<gene>
    <name evidence="6" type="ORF">OFAG_01038</name>
</gene>
<dbReference type="PANTHER" id="PTHR43464:SF19">
    <property type="entry name" value="UBIQUINONE BIOSYNTHESIS O-METHYLTRANSFERASE, MITOCHONDRIAL"/>
    <property type="match status" value="1"/>
</dbReference>
<feature type="domain" description="Methyltransferase type 11" evidence="5">
    <location>
        <begin position="66"/>
        <end position="160"/>
    </location>
</feature>
<dbReference type="CDD" id="cd02440">
    <property type="entry name" value="AdoMet_MTases"/>
    <property type="match status" value="1"/>
</dbReference>
<evidence type="ECO:0000259" key="5">
    <source>
        <dbReference type="Pfam" id="PF08241"/>
    </source>
</evidence>
<dbReference type="InterPro" id="IPR029063">
    <property type="entry name" value="SAM-dependent_MTases_sf"/>
</dbReference>
<keyword evidence="1" id="KW-0489">Methyltransferase</keyword>
<dbReference type="GO" id="GO:0032259">
    <property type="term" value="P:methylation"/>
    <property type="evidence" value="ECO:0007669"/>
    <property type="project" value="UniProtKB-KW"/>
</dbReference>
<evidence type="ECO:0000256" key="4">
    <source>
        <dbReference type="SAM" id="MobiDB-lite"/>
    </source>
</evidence>
<dbReference type="HOGENOM" id="CLU_049749_4_0_4"/>
<evidence type="ECO:0000313" key="7">
    <source>
        <dbReference type="Proteomes" id="UP000003973"/>
    </source>
</evidence>
<feature type="compositionally biased region" description="Basic and acidic residues" evidence="4">
    <location>
        <begin position="14"/>
        <end position="38"/>
    </location>
</feature>
<protein>
    <recommendedName>
        <fullName evidence="5">Methyltransferase type 11 domain-containing protein</fullName>
    </recommendedName>
</protein>
<evidence type="ECO:0000256" key="3">
    <source>
        <dbReference type="ARBA" id="ARBA00022691"/>
    </source>
</evidence>
<dbReference type="InterPro" id="IPR013216">
    <property type="entry name" value="Methyltransf_11"/>
</dbReference>
<proteinExistence type="predicted"/>
<dbReference type="Pfam" id="PF08241">
    <property type="entry name" value="Methyltransf_11"/>
    <property type="match status" value="1"/>
</dbReference>
<keyword evidence="3" id="KW-0949">S-adenosyl-L-methionine</keyword>
<dbReference type="Proteomes" id="UP000003973">
    <property type="component" value="Unassembled WGS sequence"/>
</dbReference>
<dbReference type="SUPFAM" id="SSF53335">
    <property type="entry name" value="S-adenosyl-L-methionine-dependent methyltransferases"/>
    <property type="match status" value="1"/>
</dbReference>